<protein>
    <submittedName>
        <fullName evidence="1">Uncharacterized protein</fullName>
    </submittedName>
</protein>
<reference evidence="1 2" key="1">
    <citation type="journal article" date="2011" name="J. Bacteriol.">
        <title>Complete genome sequence of the cellulose-degrading bacterium Cellulosilyticum lentocellum.</title>
        <authorList>
            <consortium name="US DOE Joint Genome Institute"/>
            <person name="Miller D.A."/>
            <person name="Suen G."/>
            <person name="Bruce D."/>
            <person name="Copeland A."/>
            <person name="Cheng J.F."/>
            <person name="Detter C."/>
            <person name="Goodwin L.A."/>
            <person name="Han C.S."/>
            <person name="Hauser L.J."/>
            <person name="Land M.L."/>
            <person name="Lapidus A."/>
            <person name="Lucas S."/>
            <person name="Meincke L."/>
            <person name="Pitluck S."/>
            <person name="Tapia R."/>
            <person name="Teshima H."/>
            <person name="Woyke T."/>
            <person name="Fox B.G."/>
            <person name="Angert E.R."/>
            <person name="Currie C.R."/>
        </authorList>
    </citation>
    <scope>NUCLEOTIDE SEQUENCE [LARGE SCALE GENOMIC DNA]</scope>
    <source>
        <strain evidence="2">ATCC 49066 / DSM 5427 / NCIMB 11756 / RHM5</strain>
    </source>
</reference>
<dbReference type="EMBL" id="CP002582">
    <property type="protein sequence ID" value="ADZ85404.1"/>
    <property type="molecule type" value="Genomic_DNA"/>
</dbReference>
<dbReference type="RefSeq" id="WP_013658680.1">
    <property type="nucleotide sequence ID" value="NC_015275.1"/>
</dbReference>
<accession>F2JHR2</accession>
<name>F2JHR2_CELLD</name>
<dbReference type="Proteomes" id="UP000008467">
    <property type="component" value="Chromosome"/>
</dbReference>
<dbReference type="HOGENOM" id="CLU_2286439_0_0_9"/>
<keyword evidence="2" id="KW-1185">Reference proteome</keyword>
<proteinExistence type="predicted"/>
<dbReference type="KEGG" id="cle:Clole_3723"/>
<dbReference type="AlphaFoldDB" id="F2JHR2"/>
<gene>
    <name evidence="1" type="ordered locus">Clole_3723</name>
</gene>
<evidence type="ECO:0000313" key="1">
    <source>
        <dbReference type="EMBL" id="ADZ85404.1"/>
    </source>
</evidence>
<evidence type="ECO:0000313" key="2">
    <source>
        <dbReference type="Proteomes" id="UP000008467"/>
    </source>
</evidence>
<sequence length="101" mass="11769">MSRATSSKEKAMKIRENMLDEFWNLVREVVSCEYWKGDSIEVLKDEFVRMNKTIISIAKDIEEVAKTYSTLDSAVEAAAKDQQRKRAEMLRTKRGYNGRIM</sequence>
<organism evidence="1 2">
    <name type="scientific">Cellulosilyticum lentocellum (strain ATCC 49066 / DSM 5427 / NCIMB 11756 / RHM5)</name>
    <name type="common">Clostridium lentocellum</name>
    <dbReference type="NCBI Taxonomy" id="642492"/>
    <lineage>
        <taxon>Bacteria</taxon>
        <taxon>Bacillati</taxon>
        <taxon>Bacillota</taxon>
        <taxon>Clostridia</taxon>
        <taxon>Lachnospirales</taxon>
        <taxon>Cellulosilyticaceae</taxon>
        <taxon>Cellulosilyticum</taxon>
    </lineage>
</organism>
<dbReference type="STRING" id="642492.Clole_3723"/>